<feature type="coiled-coil region" evidence="1">
    <location>
        <begin position="91"/>
        <end position="153"/>
    </location>
</feature>
<dbReference type="AlphaFoldDB" id="A0A944D6Z4"/>
<evidence type="ECO:0000313" key="5">
    <source>
        <dbReference type="Proteomes" id="UP000694660"/>
    </source>
</evidence>
<proteinExistence type="predicted"/>
<evidence type="ECO:0000256" key="2">
    <source>
        <dbReference type="SAM" id="MobiDB-lite"/>
    </source>
</evidence>
<feature type="signal peptide" evidence="3">
    <location>
        <begin position="1"/>
        <end position="18"/>
    </location>
</feature>
<name>A0A944D6Z4_DENI1</name>
<keyword evidence="1" id="KW-0175">Coiled coil</keyword>
<feature type="compositionally biased region" description="Low complexity" evidence="2">
    <location>
        <begin position="56"/>
        <end position="74"/>
    </location>
</feature>
<keyword evidence="5" id="KW-1185">Reference proteome</keyword>
<feature type="region of interest" description="Disordered" evidence="2">
    <location>
        <begin position="48"/>
        <end position="89"/>
    </location>
</feature>
<evidence type="ECO:0000256" key="3">
    <source>
        <dbReference type="SAM" id="SignalP"/>
    </source>
</evidence>
<dbReference type="RefSeq" id="WP_214359412.1">
    <property type="nucleotide sequence ID" value="NZ_JAEKFT010000001.1"/>
</dbReference>
<feature type="chain" id="PRO_5037258856" evidence="3">
    <location>
        <begin position="19"/>
        <end position="158"/>
    </location>
</feature>
<gene>
    <name evidence="4" type="ORF">I8J34_00585</name>
</gene>
<evidence type="ECO:0000313" key="4">
    <source>
        <dbReference type="EMBL" id="MBT0959652.1"/>
    </source>
</evidence>
<feature type="compositionally biased region" description="Basic and acidic residues" evidence="2">
    <location>
        <begin position="79"/>
        <end position="89"/>
    </location>
</feature>
<accession>A0A944D6Z4</accession>
<evidence type="ECO:0000256" key="1">
    <source>
        <dbReference type="SAM" id="Coils"/>
    </source>
</evidence>
<reference evidence="5" key="1">
    <citation type="journal article" date="2022" name="ISME J.">
        <title>Genetic and phylogenetic analysis of dissimilatory iodate-reducing bacteria identifies potential niches across the world's oceans.</title>
        <authorList>
            <person name="Reyes-Umana V."/>
            <person name="Henning Z."/>
            <person name="Lee K."/>
            <person name="Barnum T.P."/>
            <person name="Coates J.D."/>
        </authorList>
    </citation>
    <scope>NUCLEOTIDE SEQUENCE [LARGE SCALE GENOMIC DNA]</scope>
    <source>
        <strain evidence="5">IR12</strain>
    </source>
</reference>
<sequence>MKFALVLASVLLSPVALADVYKCVETDPVTGQKRVTYTNTRGAKGCERLSEDLPVSSVPGAAPAKKPGASSPGAFPRVSSDDQRARDAERRKLLEGELAAEQAALEEARKAFAEADAVRYGNERNYQKKLDRLQPFKEAVEQHERNVEALQKELSGLR</sequence>
<dbReference type="EMBL" id="JAEKFT010000001">
    <property type="protein sequence ID" value="MBT0959652.1"/>
    <property type="molecule type" value="Genomic_DNA"/>
</dbReference>
<organism evidence="4 5">
    <name type="scientific">Denitromonas iodatirespirans</name>
    <dbReference type="NCBI Taxonomy" id="2795389"/>
    <lineage>
        <taxon>Bacteria</taxon>
        <taxon>Pseudomonadati</taxon>
        <taxon>Pseudomonadota</taxon>
        <taxon>Betaproteobacteria</taxon>
        <taxon>Rhodocyclales</taxon>
        <taxon>Zoogloeaceae</taxon>
        <taxon>Denitromonas</taxon>
    </lineage>
</organism>
<dbReference type="Proteomes" id="UP000694660">
    <property type="component" value="Unassembled WGS sequence"/>
</dbReference>
<comment type="caution">
    <text evidence="4">The sequence shown here is derived from an EMBL/GenBank/DDBJ whole genome shotgun (WGS) entry which is preliminary data.</text>
</comment>
<keyword evidence="3" id="KW-0732">Signal</keyword>
<protein>
    <submittedName>
        <fullName evidence="4">DUF4124 domain-containing protein</fullName>
    </submittedName>
</protein>